<keyword evidence="7" id="KW-1185">Reference proteome</keyword>
<feature type="domain" description="Cyclin N-terminal" evidence="5">
    <location>
        <begin position="88"/>
        <end position="158"/>
    </location>
</feature>
<keyword evidence="4" id="KW-0812">Transmembrane</keyword>
<accession>A0A8R7UJ17</accession>
<reference evidence="6" key="2">
    <citation type="submission" date="2018-03" db="EMBL/GenBank/DDBJ databases">
        <title>The Triticum urartu genome reveals the dynamic nature of wheat genome evolution.</title>
        <authorList>
            <person name="Ling H."/>
            <person name="Ma B."/>
            <person name="Shi X."/>
            <person name="Liu H."/>
            <person name="Dong L."/>
            <person name="Sun H."/>
            <person name="Cao Y."/>
            <person name="Gao Q."/>
            <person name="Zheng S."/>
            <person name="Li Y."/>
            <person name="Yu Y."/>
            <person name="Du H."/>
            <person name="Qi M."/>
            <person name="Li Y."/>
            <person name="Yu H."/>
            <person name="Cui Y."/>
            <person name="Wang N."/>
            <person name="Chen C."/>
            <person name="Wu H."/>
            <person name="Zhao Y."/>
            <person name="Zhang J."/>
            <person name="Li Y."/>
            <person name="Zhou W."/>
            <person name="Zhang B."/>
            <person name="Hu W."/>
            <person name="Eijk M."/>
            <person name="Tang J."/>
            <person name="Witsenboer H."/>
            <person name="Zhao S."/>
            <person name="Li Z."/>
            <person name="Zhang A."/>
            <person name="Wang D."/>
            <person name="Liang C."/>
        </authorList>
    </citation>
    <scope>NUCLEOTIDE SEQUENCE [LARGE SCALE GENOMIC DNA]</scope>
    <source>
        <strain evidence="6">cv. G1812</strain>
    </source>
</reference>
<organism evidence="6 7">
    <name type="scientific">Triticum urartu</name>
    <name type="common">Red wild einkorn</name>
    <name type="synonym">Crithodium urartu</name>
    <dbReference type="NCBI Taxonomy" id="4572"/>
    <lineage>
        <taxon>Eukaryota</taxon>
        <taxon>Viridiplantae</taxon>
        <taxon>Streptophyta</taxon>
        <taxon>Embryophyta</taxon>
        <taxon>Tracheophyta</taxon>
        <taxon>Spermatophyta</taxon>
        <taxon>Magnoliopsida</taxon>
        <taxon>Liliopsida</taxon>
        <taxon>Poales</taxon>
        <taxon>Poaceae</taxon>
        <taxon>BOP clade</taxon>
        <taxon>Pooideae</taxon>
        <taxon>Triticodae</taxon>
        <taxon>Triticeae</taxon>
        <taxon>Triticinae</taxon>
        <taxon>Triticum</taxon>
    </lineage>
</organism>
<feature type="region of interest" description="Disordered" evidence="3">
    <location>
        <begin position="1"/>
        <end position="29"/>
    </location>
</feature>
<name>A0A8R7UJ17_TRIUA</name>
<dbReference type="AlphaFoldDB" id="A0A8R7UJ17"/>
<dbReference type="SUPFAM" id="SSF82199">
    <property type="entry name" value="SET domain"/>
    <property type="match status" value="1"/>
</dbReference>
<reference evidence="6" key="3">
    <citation type="submission" date="2022-06" db="UniProtKB">
        <authorList>
            <consortium name="EnsemblPlants"/>
        </authorList>
    </citation>
    <scope>IDENTIFICATION</scope>
</reference>
<dbReference type="Pfam" id="PF00134">
    <property type="entry name" value="Cyclin_N"/>
    <property type="match status" value="1"/>
</dbReference>
<dbReference type="InterPro" id="IPR046341">
    <property type="entry name" value="SET_dom_sf"/>
</dbReference>
<evidence type="ECO:0000256" key="2">
    <source>
        <dbReference type="ARBA" id="ARBA00023306"/>
    </source>
</evidence>
<keyword evidence="4" id="KW-1133">Transmembrane helix</keyword>
<feature type="transmembrane region" description="Helical" evidence="4">
    <location>
        <begin position="200"/>
        <end position="220"/>
    </location>
</feature>
<dbReference type="Gramene" id="TuG1812G0500004046.01.T01">
    <property type="protein sequence ID" value="TuG1812G0500004046.01.T01"/>
    <property type="gene ID" value="TuG1812G0500004046.01"/>
</dbReference>
<dbReference type="Gene3D" id="2.170.270.10">
    <property type="entry name" value="SET domain"/>
    <property type="match status" value="1"/>
</dbReference>
<dbReference type="InterPro" id="IPR006671">
    <property type="entry name" value="Cyclin_N"/>
</dbReference>
<keyword evidence="1" id="KW-0132">Cell division</keyword>
<evidence type="ECO:0000313" key="6">
    <source>
        <dbReference type="EnsemblPlants" id="TuG1812G0500004046.01.T01"/>
    </source>
</evidence>
<keyword evidence="2" id="KW-0131">Cell cycle</keyword>
<evidence type="ECO:0000256" key="1">
    <source>
        <dbReference type="ARBA" id="ARBA00022618"/>
    </source>
</evidence>
<dbReference type="EnsemblPlants" id="TuG1812G0500004046.01.T01">
    <property type="protein sequence ID" value="TuG1812G0500004046.01.T01"/>
    <property type="gene ID" value="TuG1812G0500004046.01"/>
</dbReference>
<evidence type="ECO:0000256" key="3">
    <source>
        <dbReference type="SAM" id="MobiDB-lite"/>
    </source>
</evidence>
<dbReference type="PANTHER" id="PTHR10177">
    <property type="entry name" value="CYCLINS"/>
    <property type="match status" value="1"/>
</dbReference>
<sequence>MDGRAGSDMHMPSLHVENDPEAPPAPEDYIDDGSVGSFARFINHSCNRNLFAQCVLTNHHDVKLQKVAPDIDSYDIRNSLAVVEYLTEIYSFYRRTKKLSCEPPTYMTHQTDINEKRHIFLIDWLIEVQYKLELLGETLFLAVNIIDRSMHRKVCLKFSLEWNLQVSHLFSEAYLEKNYKYYRKESKIMTVHWNMDFERIYMGLALCNYILLSLLMLLLML</sequence>
<evidence type="ECO:0000313" key="7">
    <source>
        <dbReference type="Proteomes" id="UP000015106"/>
    </source>
</evidence>
<keyword evidence="4" id="KW-0472">Membrane</keyword>
<proteinExistence type="predicted"/>
<dbReference type="GO" id="GO:0051301">
    <property type="term" value="P:cell division"/>
    <property type="evidence" value="ECO:0007669"/>
    <property type="project" value="UniProtKB-KW"/>
</dbReference>
<protein>
    <recommendedName>
        <fullName evidence="5">Cyclin N-terminal domain-containing protein</fullName>
    </recommendedName>
</protein>
<evidence type="ECO:0000259" key="5">
    <source>
        <dbReference type="Pfam" id="PF00134"/>
    </source>
</evidence>
<dbReference type="SUPFAM" id="SSF47954">
    <property type="entry name" value="Cyclin-like"/>
    <property type="match status" value="1"/>
</dbReference>
<evidence type="ECO:0000256" key="4">
    <source>
        <dbReference type="SAM" id="Phobius"/>
    </source>
</evidence>
<dbReference type="InterPro" id="IPR036915">
    <property type="entry name" value="Cyclin-like_sf"/>
</dbReference>
<dbReference type="Proteomes" id="UP000015106">
    <property type="component" value="Chromosome 5"/>
</dbReference>
<dbReference type="InterPro" id="IPR039361">
    <property type="entry name" value="Cyclin"/>
</dbReference>
<reference evidence="7" key="1">
    <citation type="journal article" date="2013" name="Nature">
        <title>Draft genome of the wheat A-genome progenitor Triticum urartu.</title>
        <authorList>
            <person name="Ling H.Q."/>
            <person name="Zhao S."/>
            <person name="Liu D."/>
            <person name="Wang J."/>
            <person name="Sun H."/>
            <person name="Zhang C."/>
            <person name="Fan H."/>
            <person name="Li D."/>
            <person name="Dong L."/>
            <person name="Tao Y."/>
            <person name="Gao C."/>
            <person name="Wu H."/>
            <person name="Li Y."/>
            <person name="Cui Y."/>
            <person name="Guo X."/>
            <person name="Zheng S."/>
            <person name="Wang B."/>
            <person name="Yu K."/>
            <person name="Liang Q."/>
            <person name="Yang W."/>
            <person name="Lou X."/>
            <person name="Chen J."/>
            <person name="Feng M."/>
            <person name="Jian J."/>
            <person name="Zhang X."/>
            <person name="Luo G."/>
            <person name="Jiang Y."/>
            <person name="Liu J."/>
            <person name="Wang Z."/>
            <person name="Sha Y."/>
            <person name="Zhang B."/>
            <person name="Wu H."/>
            <person name="Tang D."/>
            <person name="Shen Q."/>
            <person name="Xue P."/>
            <person name="Zou S."/>
            <person name="Wang X."/>
            <person name="Liu X."/>
            <person name="Wang F."/>
            <person name="Yang Y."/>
            <person name="An X."/>
            <person name="Dong Z."/>
            <person name="Zhang K."/>
            <person name="Zhang X."/>
            <person name="Luo M.C."/>
            <person name="Dvorak J."/>
            <person name="Tong Y."/>
            <person name="Wang J."/>
            <person name="Yang H."/>
            <person name="Li Z."/>
            <person name="Wang D."/>
            <person name="Zhang A."/>
            <person name="Wang J."/>
        </authorList>
    </citation>
    <scope>NUCLEOTIDE SEQUENCE</scope>
    <source>
        <strain evidence="7">cv. G1812</strain>
    </source>
</reference>
<dbReference type="Gene3D" id="1.10.472.10">
    <property type="entry name" value="Cyclin-like"/>
    <property type="match status" value="2"/>
</dbReference>